<dbReference type="PANTHER" id="PTHR45947:SF3">
    <property type="entry name" value="SULFOQUINOVOSYL TRANSFERASE SQD2"/>
    <property type="match status" value="1"/>
</dbReference>
<protein>
    <submittedName>
        <fullName evidence="1">Uncharacterized protein</fullName>
    </submittedName>
</protein>
<dbReference type="Pfam" id="PF13692">
    <property type="entry name" value="Glyco_trans_1_4"/>
    <property type="match status" value="1"/>
</dbReference>
<dbReference type="PANTHER" id="PTHR45947">
    <property type="entry name" value="SULFOQUINOVOSYL TRANSFERASE SQD2"/>
    <property type="match status" value="1"/>
</dbReference>
<dbReference type="Proteomes" id="UP000218209">
    <property type="component" value="Unassembled WGS sequence"/>
</dbReference>
<dbReference type="AlphaFoldDB" id="A0A1X6NIK4"/>
<proteinExistence type="predicted"/>
<name>A0A1X6NIK4_PORUM</name>
<dbReference type="GO" id="GO:0016757">
    <property type="term" value="F:glycosyltransferase activity"/>
    <property type="evidence" value="ECO:0007669"/>
    <property type="project" value="UniProtKB-KW"/>
</dbReference>
<keyword evidence="2" id="KW-1185">Reference proteome</keyword>
<evidence type="ECO:0000313" key="1">
    <source>
        <dbReference type="EMBL" id="OSX68448.1"/>
    </source>
</evidence>
<dbReference type="EMBL" id="KV920538">
    <property type="protein sequence ID" value="OSX68448.1"/>
    <property type="molecule type" value="Genomic_DNA"/>
</dbReference>
<sequence>MRARLSGGHPDAPLLLYVGRIGAEKNLTFLRGVLRRMPDARLAIVGDGPARASVEAALAGTATVFTGILTGDDLSAAYASADVFVMPSESETLGFVVLEAAAAGVPAVAAAAGGLCNAVKDGVTGYLFPPAGPSPTPAAVAASTDAAVAHIRALVRAPDHRRRVGDAARAEACRWSWAASNAATRDGHYGRAAVHFRTRALGGLGLPRSLSWLRWVRRRVAAIRARFRRAFLMFA</sequence>
<evidence type="ECO:0000313" key="2">
    <source>
        <dbReference type="Proteomes" id="UP000218209"/>
    </source>
</evidence>
<dbReference type="OrthoDB" id="443318at2759"/>
<gene>
    <name evidence="1" type="ORF">BU14_2784s0001</name>
</gene>
<dbReference type="SUPFAM" id="SSF53756">
    <property type="entry name" value="UDP-Glycosyltransferase/glycogen phosphorylase"/>
    <property type="match status" value="1"/>
</dbReference>
<dbReference type="InterPro" id="IPR050194">
    <property type="entry name" value="Glycosyltransferase_grp1"/>
</dbReference>
<organism evidence="1 2">
    <name type="scientific">Porphyra umbilicalis</name>
    <name type="common">Purple laver</name>
    <name type="synonym">Red alga</name>
    <dbReference type="NCBI Taxonomy" id="2786"/>
    <lineage>
        <taxon>Eukaryota</taxon>
        <taxon>Rhodophyta</taxon>
        <taxon>Bangiophyceae</taxon>
        <taxon>Bangiales</taxon>
        <taxon>Bangiaceae</taxon>
        <taxon>Porphyra</taxon>
    </lineage>
</organism>
<reference evidence="1 2" key="1">
    <citation type="submission" date="2017-03" db="EMBL/GenBank/DDBJ databases">
        <title>WGS assembly of Porphyra umbilicalis.</title>
        <authorList>
            <person name="Brawley S.H."/>
            <person name="Blouin N.A."/>
            <person name="Ficko-Blean E."/>
            <person name="Wheeler G.L."/>
            <person name="Lohr M."/>
            <person name="Goodson H.V."/>
            <person name="Jenkins J.W."/>
            <person name="Blaby-Haas C.E."/>
            <person name="Helliwell K.E."/>
            <person name="Chan C."/>
            <person name="Marriage T."/>
            <person name="Bhattacharya D."/>
            <person name="Klein A.S."/>
            <person name="Badis Y."/>
            <person name="Brodie J."/>
            <person name="Cao Y."/>
            <person name="Collen J."/>
            <person name="Dittami S.M."/>
            <person name="Gachon C.M."/>
            <person name="Green B.R."/>
            <person name="Karpowicz S."/>
            <person name="Kim J.W."/>
            <person name="Kudahl U."/>
            <person name="Lin S."/>
            <person name="Michel G."/>
            <person name="Mittag M."/>
            <person name="Olson B.J."/>
            <person name="Pangilinan J."/>
            <person name="Peng Y."/>
            <person name="Qiu H."/>
            <person name="Shu S."/>
            <person name="Singer J.T."/>
            <person name="Smith A.G."/>
            <person name="Sprecher B.N."/>
            <person name="Wagner V."/>
            <person name="Wang W."/>
            <person name="Wang Z.-Y."/>
            <person name="Yan J."/>
            <person name="Yarish C."/>
            <person name="Zoeuner-Riek S."/>
            <person name="Zhuang Y."/>
            <person name="Zou Y."/>
            <person name="Lindquist E.A."/>
            <person name="Grimwood J."/>
            <person name="Barry K."/>
            <person name="Rokhsar D.S."/>
            <person name="Schmutz J."/>
            <person name="Stiller J.W."/>
            <person name="Grossman A.R."/>
            <person name="Prochnik S.E."/>
        </authorList>
    </citation>
    <scope>NUCLEOTIDE SEQUENCE [LARGE SCALE GENOMIC DNA]</scope>
    <source>
        <strain evidence="1">4086291</strain>
    </source>
</reference>
<accession>A0A1X6NIK4</accession>
<dbReference type="Gene3D" id="3.40.50.2000">
    <property type="entry name" value="Glycogen Phosphorylase B"/>
    <property type="match status" value="1"/>
</dbReference>